<evidence type="ECO:0000313" key="6">
    <source>
        <dbReference type="Proteomes" id="UP000479000"/>
    </source>
</evidence>
<keyword evidence="1" id="KW-0479">Metal-binding</keyword>
<dbReference type="Pfam" id="PF08625">
    <property type="entry name" value="Utp13"/>
    <property type="match status" value="1"/>
</dbReference>
<feature type="compositionally biased region" description="Polar residues" evidence="3">
    <location>
        <begin position="633"/>
        <end position="680"/>
    </location>
</feature>
<dbReference type="GO" id="GO:0043022">
    <property type="term" value="F:ribosome binding"/>
    <property type="evidence" value="ECO:0007669"/>
    <property type="project" value="TreeGrafter"/>
</dbReference>
<evidence type="ECO:0000256" key="3">
    <source>
        <dbReference type="SAM" id="MobiDB-lite"/>
    </source>
</evidence>
<feature type="region of interest" description="Disordered" evidence="3">
    <location>
        <begin position="568"/>
        <end position="779"/>
    </location>
</feature>
<dbReference type="SMART" id="SM00355">
    <property type="entry name" value="ZnF_C2H2"/>
    <property type="match status" value="3"/>
</dbReference>
<dbReference type="GO" id="GO:0016567">
    <property type="term" value="P:protein ubiquitination"/>
    <property type="evidence" value="ECO:0007669"/>
    <property type="project" value="TreeGrafter"/>
</dbReference>
<dbReference type="Proteomes" id="UP000479000">
    <property type="component" value="Unassembled WGS sequence"/>
</dbReference>
<name>A0A6H5GM32_9HEMI</name>
<dbReference type="SUPFAM" id="SSF50978">
    <property type="entry name" value="WD40 repeat-like"/>
    <property type="match status" value="1"/>
</dbReference>
<gene>
    <name evidence="5" type="ORF">NTEN_LOCUS9655</name>
</gene>
<keyword evidence="1" id="KW-0863">Zinc-finger</keyword>
<feature type="region of interest" description="Disordered" evidence="3">
    <location>
        <begin position="818"/>
        <end position="922"/>
    </location>
</feature>
<dbReference type="AlphaFoldDB" id="A0A6H5GM32"/>
<dbReference type="PANTHER" id="PTHR22938:SF0">
    <property type="entry name" value="E3 UBIQUITIN-PROTEIN LIGASE ZNF598"/>
    <property type="match status" value="1"/>
</dbReference>
<protein>
    <recommendedName>
        <fullName evidence="4">C2H2-type domain-containing protein</fullName>
    </recommendedName>
</protein>
<evidence type="ECO:0000313" key="5">
    <source>
        <dbReference type="EMBL" id="CAB0004178.1"/>
    </source>
</evidence>
<dbReference type="GO" id="GO:0072344">
    <property type="term" value="P:rescue of stalled ribosome"/>
    <property type="evidence" value="ECO:0007669"/>
    <property type="project" value="InterPro"/>
</dbReference>
<feature type="coiled-coil region" evidence="2">
    <location>
        <begin position="136"/>
        <end position="203"/>
    </location>
</feature>
<dbReference type="PROSITE" id="PS50157">
    <property type="entry name" value="ZINC_FINGER_C2H2_2"/>
    <property type="match status" value="1"/>
</dbReference>
<evidence type="ECO:0000259" key="4">
    <source>
        <dbReference type="PROSITE" id="PS50157"/>
    </source>
</evidence>
<feature type="compositionally biased region" description="Polar residues" evidence="3">
    <location>
        <begin position="828"/>
        <end position="838"/>
    </location>
</feature>
<dbReference type="OrthoDB" id="3838338at2759"/>
<feature type="compositionally biased region" description="Pro residues" evidence="3">
    <location>
        <begin position="879"/>
        <end position="916"/>
    </location>
</feature>
<accession>A0A6H5GM32</accession>
<dbReference type="PROSITE" id="PS00028">
    <property type="entry name" value="ZINC_FINGER_C2H2_1"/>
    <property type="match status" value="1"/>
</dbReference>
<dbReference type="GO" id="GO:0008270">
    <property type="term" value="F:zinc ion binding"/>
    <property type="evidence" value="ECO:0007669"/>
    <property type="project" value="UniProtKB-KW"/>
</dbReference>
<dbReference type="Gene3D" id="2.130.10.10">
    <property type="entry name" value="YVTN repeat-like/Quinoprotein amine dehydrogenase"/>
    <property type="match status" value="1"/>
</dbReference>
<organism evidence="5 6">
    <name type="scientific">Nesidiocoris tenuis</name>
    <dbReference type="NCBI Taxonomy" id="355587"/>
    <lineage>
        <taxon>Eukaryota</taxon>
        <taxon>Metazoa</taxon>
        <taxon>Ecdysozoa</taxon>
        <taxon>Arthropoda</taxon>
        <taxon>Hexapoda</taxon>
        <taxon>Insecta</taxon>
        <taxon>Pterygota</taxon>
        <taxon>Neoptera</taxon>
        <taxon>Paraneoptera</taxon>
        <taxon>Hemiptera</taxon>
        <taxon>Heteroptera</taxon>
        <taxon>Panheteroptera</taxon>
        <taxon>Cimicomorpha</taxon>
        <taxon>Miridae</taxon>
        <taxon>Dicyphina</taxon>
        <taxon>Nesidiocoris</taxon>
    </lineage>
</organism>
<dbReference type="InterPro" id="IPR056437">
    <property type="entry name" value="Znf-C2H2_ZNF598/HEL2"/>
</dbReference>
<dbReference type="EMBL" id="CADCXU010014625">
    <property type="protein sequence ID" value="CAB0004178.1"/>
    <property type="molecule type" value="Genomic_DNA"/>
</dbReference>
<sequence length="949" mass="105646">MPFTTRSPNRFQVPYRRTKVGQKHSSYIGPHLLNRLPCEIHDGNSFLTKIKLLKEWFWTQWQDDQDHSSRDRVVILWNFDTAEQINVLPMYESVESILLLAENIFLPGYDVKFKNGIFVAIGGSNGVVRVWDVLNAKQLYEQKNSLISKADEVSKNEKRLVTGGSDSRLIFWSDVTEAKKVEKAQKQQELALKEQELANLLKDEDLLSALQLAISLEKPATVLKIVQDVMDKGDTRLSDTINKLNVPEKQELLNYVAHWNTNSKTCYPAQVLISCLLNDMIAGRLTVSRHVLESLIPYTEKHFQRLTTHLQDVHIVEYTRLLMKPIFKIEVPFRRNGVETGENRQGGRLREHVRSLLQRSADILRWPMRPSRLFRVFDPNARPVQAERMSHLSTGYANAEKKAYDSLLAHVCSECGKESPNFGHLRDHVRRVHQLNFCDLCVENLKILTIERRCYSRKDLATHRRVGDPDDRSHRGHPLCEFCDKRYMDNEELYRHMRRDHLYCHFCDADGFHYYYKTYDSLREHYRNDHFLCEEGDCYVEKFTSVFRTEIDLKVEILHERICAGGAAPAPPQTTLAPSANRKSASASVRARNHFSMDDFPALGPDGGGPRAPPIRPVSAQTSGRPAAPAPSSVMTSVTMRVNTERSGTSSAAPSQTNLSIQVSSPRFTTTVTSQNTSYNIHFPALEGDGPGPAPPPAQPKANPSSALQWTTTSKKSKKSNETQTSASQLSKMKPLPKMDDFPALEPKSSKPLFPPSAQKTSTGGGIGSGEPHKKSAAEKAYEKRALLYDGMVETEKSTIKQLDANIKMATAEEVELLRKSAAPGGKENQSQPNNQPVEVSDDSAFPALPGFGPPPPGFAPKWEVKKNPSGRPAQKAKAPPPGLGSTRPPPGLEPVAVVPPPGLEPVAAPNPPPGFTPANGAFPPLVTGGTFINPPNSDARNTALIGKV</sequence>
<feature type="domain" description="C2H2-type" evidence="4">
    <location>
        <begin position="410"/>
        <end position="433"/>
    </location>
</feature>
<dbReference type="InterPro" id="IPR013934">
    <property type="entry name" value="Utp13_C"/>
</dbReference>
<keyword evidence="1" id="KW-0862">Zinc</keyword>
<evidence type="ECO:0000256" key="2">
    <source>
        <dbReference type="SAM" id="Coils"/>
    </source>
</evidence>
<dbReference type="GO" id="GO:0061630">
    <property type="term" value="F:ubiquitin protein ligase activity"/>
    <property type="evidence" value="ECO:0007669"/>
    <property type="project" value="InterPro"/>
</dbReference>
<keyword evidence="2" id="KW-0175">Coiled coil</keyword>
<dbReference type="GO" id="GO:0006364">
    <property type="term" value="P:rRNA processing"/>
    <property type="evidence" value="ECO:0007669"/>
    <property type="project" value="InterPro"/>
</dbReference>
<dbReference type="Pfam" id="PF23230">
    <property type="entry name" value="zf-C2H2_13"/>
    <property type="match status" value="1"/>
</dbReference>
<feature type="compositionally biased region" description="Low complexity" evidence="3">
    <location>
        <begin position="568"/>
        <end position="580"/>
    </location>
</feature>
<dbReference type="InterPro" id="IPR015943">
    <property type="entry name" value="WD40/YVTN_repeat-like_dom_sf"/>
</dbReference>
<keyword evidence="6" id="KW-1185">Reference proteome</keyword>
<proteinExistence type="predicted"/>
<dbReference type="InterPro" id="IPR044288">
    <property type="entry name" value="ZNF598/HEL2"/>
</dbReference>
<reference evidence="5 6" key="1">
    <citation type="submission" date="2020-02" db="EMBL/GenBank/DDBJ databases">
        <authorList>
            <person name="Ferguson B K."/>
        </authorList>
    </citation>
    <scope>NUCLEOTIDE SEQUENCE [LARGE SCALE GENOMIC DNA]</scope>
</reference>
<evidence type="ECO:0000256" key="1">
    <source>
        <dbReference type="PROSITE-ProRule" id="PRU00042"/>
    </source>
</evidence>
<dbReference type="InterPro" id="IPR036322">
    <property type="entry name" value="WD40_repeat_dom_sf"/>
</dbReference>
<dbReference type="PANTHER" id="PTHR22938">
    <property type="entry name" value="ZINC FINGER PROTEIN 598"/>
    <property type="match status" value="1"/>
</dbReference>
<dbReference type="InterPro" id="IPR013087">
    <property type="entry name" value="Znf_C2H2_type"/>
</dbReference>
<dbReference type="GO" id="GO:0032040">
    <property type="term" value="C:small-subunit processome"/>
    <property type="evidence" value="ECO:0007669"/>
    <property type="project" value="InterPro"/>
</dbReference>